<dbReference type="AlphaFoldDB" id="T1EHY5"/>
<dbReference type="RefSeq" id="XP_009020479.1">
    <property type="nucleotide sequence ID" value="XM_009022231.1"/>
</dbReference>
<evidence type="ECO:0000259" key="2">
    <source>
        <dbReference type="Pfam" id="PF12813"/>
    </source>
</evidence>
<comment type="similarity">
    <text evidence="1">Belongs to the asteroid family.</text>
</comment>
<organism evidence="4 5">
    <name type="scientific">Helobdella robusta</name>
    <name type="common">Californian leech</name>
    <dbReference type="NCBI Taxonomy" id="6412"/>
    <lineage>
        <taxon>Eukaryota</taxon>
        <taxon>Metazoa</taxon>
        <taxon>Spiralia</taxon>
        <taxon>Lophotrochozoa</taxon>
        <taxon>Annelida</taxon>
        <taxon>Clitellata</taxon>
        <taxon>Hirudinea</taxon>
        <taxon>Rhynchobdellida</taxon>
        <taxon>Glossiphoniidae</taxon>
        <taxon>Helobdella</taxon>
    </lineage>
</organism>
<dbReference type="InParanoid" id="T1EHY5"/>
<dbReference type="EMBL" id="AMQM01005028">
    <property type="status" value="NOT_ANNOTATED_CDS"/>
    <property type="molecule type" value="Genomic_DNA"/>
</dbReference>
<dbReference type="Proteomes" id="UP000015101">
    <property type="component" value="Unassembled WGS sequence"/>
</dbReference>
<evidence type="ECO:0000313" key="4">
    <source>
        <dbReference type="EnsemblMetazoa" id="HelroP132438"/>
    </source>
</evidence>
<name>T1EHY5_HELRO</name>
<dbReference type="eggNOG" id="ENOG502QQRA">
    <property type="taxonomic scope" value="Eukaryota"/>
</dbReference>
<dbReference type="OrthoDB" id="25987at2759"/>
<dbReference type="InterPro" id="IPR026832">
    <property type="entry name" value="Asteroid"/>
</dbReference>
<dbReference type="InterPro" id="IPR029060">
    <property type="entry name" value="PIN-like_dom_sf"/>
</dbReference>
<reference evidence="3 5" key="2">
    <citation type="journal article" date="2013" name="Nature">
        <title>Insights into bilaterian evolution from three spiralian genomes.</title>
        <authorList>
            <person name="Simakov O."/>
            <person name="Marletaz F."/>
            <person name="Cho S.J."/>
            <person name="Edsinger-Gonzales E."/>
            <person name="Havlak P."/>
            <person name="Hellsten U."/>
            <person name="Kuo D.H."/>
            <person name="Larsson T."/>
            <person name="Lv J."/>
            <person name="Arendt D."/>
            <person name="Savage R."/>
            <person name="Osoegawa K."/>
            <person name="de Jong P."/>
            <person name="Grimwood J."/>
            <person name="Chapman J.A."/>
            <person name="Shapiro H."/>
            <person name="Aerts A."/>
            <person name="Otillar R.P."/>
            <person name="Terry A.Y."/>
            <person name="Boore J.L."/>
            <person name="Grigoriev I.V."/>
            <person name="Lindberg D.R."/>
            <person name="Seaver E.C."/>
            <person name="Weisblat D.A."/>
            <person name="Putnam N.H."/>
            <person name="Rokhsar D.S."/>
        </authorList>
    </citation>
    <scope>NUCLEOTIDE SEQUENCE</scope>
</reference>
<dbReference type="PANTHER" id="PTHR15665">
    <property type="entry name" value="ASTEROID PROTEIN"/>
    <property type="match status" value="1"/>
</dbReference>
<evidence type="ECO:0000313" key="5">
    <source>
        <dbReference type="Proteomes" id="UP000015101"/>
    </source>
</evidence>
<gene>
    <name evidence="4" type="primary">20196185</name>
    <name evidence="3" type="ORF">HELRODRAFT_132438</name>
</gene>
<dbReference type="STRING" id="6412.T1EHY5"/>
<reference evidence="4" key="3">
    <citation type="submission" date="2015-06" db="UniProtKB">
        <authorList>
            <consortium name="EnsemblMetazoa"/>
        </authorList>
    </citation>
    <scope>IDENTIFICATION</scope>
</reference>
<dbReference type="PANTHER" id="PTHR15665:SF1">
    <property type="entry name" value="PROTEIN ASTEROID HOMOLOG 1"/>
    <property type="match status" value="1"/>
</dbReference>
<dbReference type="GeneID" id="20196185"/>
<feature type="domain" description="Asteroid" evidence="2">
    <location>
        <begin position="132"/>
        <end position="222"/>
    </location>
</feature>
<reference evidence="5" key="1">
    <citation type="submission" date="2012-12" db="EMBL/GenBank/DDBJ databases">
        <authorList>
            <person name="Hellsten U."/>
            <person name="Grimwood J."/>
            <person name="Chapman J.A."/>
            <person name="Shapiro H."/>
            <person name="Aerts A."/>
            <person name="Otillar R.P."/>
            <person name="Terry A.Y."/>
            <person name="Boore J.L."/>
            <person name="Simakov O."/>
            <person name="Marletaz F."/>
            <person name="Cho S.-J."/>
            <person name="Edsinger-Gonzales E."/>
            <person name="Havlak P."/>
            <person name="Kuo D.-H."/>
            <person name="Larsson T."/>
            <person name="Lv J."/>
            <person name="Arendt D."/>
            <person name="Savage R."/>
            <person name="Osoegawa K."/>
            <person name="de Jong P."/>
            <person name="Lindberg D.R."/>
            <person name="Seaver E.C."/>
            <person name="Weisblat D.A."/>
            <person name="Putnam N.H."/>
            <person name="Grigoriev I.V."/>
            <person name="Rokhsar D.S."/>
        </authorList>
    </citation>
    <scope>NUCLEOTIDE SEQUENCE</scope>
</reference>
<protein>
    <recommendedName>
        <fullName evidence="2">Asteroid domain-containing protein</fullName>
    </recommendedName>
</protein>
<dbReference type="CTD" id="20196185"/>
<evidence type="ECO:0000313" key="3">
    <source>
        <dbReference type="EMBL" id="ESO01243.1"/>
    </source>
</evidence>
<keyword evidence="5" id="KW-1185">Reference proteome</keyword>
<dbReference type="Gene3D" id="3.40.50.1010">
    <property type="entry name" value="5'-nuclease"/>
    <property type="match status" value="1"/>
</dbReference>
<dbReference type="InterPro" id="IPR039436">
    <property type="entry name" value="Asteroid_dom"/>
</dbReference>
<proteinExistence type="inferred from homology"/>
<sequence length="407" mass="46622">MGVPGFTTYLDSNTHIFLDFRLKSTKIIVDGNNLLHFLYNLYQIPYHYGGDYTIFADTCRQFFLSLTKCLVLPYVVFDGAYDLDGKKFNSSRLRAAKKVTASLNNTKDGCAFVVPLLTQEIFKEILDELLIKHVTCNYEADDQIASLAAEWKCPVLTNDSDFFIFDLPGGVILLDYLNMAIKTDEDGAFYMDVQMYSAEKLKKVMGIHDHSLIHLFATVMGNEYIPGSTFEQFFRKLNYFSHVPGIKLNQIPNDRRKIFGLFKWFALKRNIKAAIRDIMFELNCNTDEENRIRALINKSIEKYSITNCYIHVIFNDYDEVFTSEDNFSKVDTGKLINNHNESAPVCFKMHFNQGALNSKLANIFVSQKVLLQPQIENRTDPSSHVCSSKVRELLYGLLLKSGPEGEH</sequence>
<evidence type="ECO:0000256" key="1">
    <source>
        <dbReference type="ARBA" id="ARBA00007398"/>
    </source>
</evidence>
<dbReference type="HOGENOM" id="CLU_017330_2_1_1"/>
<dbReference type="Pfam" id="PF12813">
    <property type="entry name" value="XPG_I_2"/>
    <property type="match status" value="1"/>
</dbReference>
<dbReference type="KEGG" id="hro:HELRODRAFT_132438"/>
<dbReference type="SUPFAM" id="SSF88723">
    <property type="entry name" value="PIN domain-like"/>
    <property type="match status" value="1"/>
</dbReference>
<dbReference type="EMBL" id="KB096785">
    <property type="protein sequence ID" value="ESO01243.1"/>
    <property type="molecule type" value="Genomic_DNA"/>
</dbReference>
<accession>T1EHY5</accession>
<dbReference type="OMA" id="AGEWDNI"/>
<dbReference type="EnsemblMetazoa" id="HelroT132438">
    <property type="protein sequence ID" value="HelroP132438"/>
    <property type="gene ID" value="HelroG132438"/>
</dbReference>